<evidence type="ECO:0000256" key="4">
    <source>
        <dbReference type="ARBA" id="ARBA00022827"/>
    </source>
</evidence>
<dbReference type="Gene3D" id="2.30.29.30">
    <property type="entry name" value="Pleckstrin-homology domain (PH domain)/Phosphotyrosine-binding domain (PTB)"/>
    <property type="match status" value="1"/>
</dbReference>
<dbReference type="InterPro" id="IPR011993">
    <property type="entry name" value="PH-like_dom_sf"/>
</dbReference>
<organism evidence="14 15">
    <name type="scientific">Dimorphilus gyrociliatus</name>
    <dbReference type="NCBI Taxonomy" id="2664684"/>
    <lineage>
        <taxon>Eukaryota</taxon>
        <taxon>Metazoa</taxon>
        <taxon>Spiralia</taxon>
        <taxon>Lophotrochozoa</taxon>
        <taxon>Annelida</taxon>
        <taxon>Polychaeta</taxon>
        <taxon>Polychaeta incertae sedis</taxon>
        <taxon>Dinophilidae</taxon>
        <taxon>Dimorphilus</taxon>
    </lineage>
</organism>
<dbReference type="CDD" id="cd00160">
    <property type="entry name" value="RhoGEF"/>
    <property type="match status" value="1"/>
</dbReference>
<dbReference type="Gene3D" id="3.30.390.30">
    <property type="match status" value="1"/>
</dbReference>
<dbReference type="FunFam" id="3.30.390.30:FF:000001">
    <property type="entry name" value="Dihydrolipoyl dehydrogenase"/>
    <property type="match status" value="1"/>
</dbReference>
<evidence type="ECO:0000256" key="9">
    <source>
        <dbReference type="ARBA" id="ARBA00049187"/>
    </source>
</evidence>
<evidence type="ECO:0000256" key="6">
    <source>
        <dbReference type="ARBA" id="ARBA00023027"/>
    </source>
</evidence>
<evidence type="ECO:0000259" key="12">
    <source>
        <dbReference type="PROSITE" id="PS50003"/>
    </source>
</evidence>
<dbReference type="Gene3D" id="1.20.900.10">
    <property type="entry name" value="Dbl homology (DH) domain"/>
    <property type="match status" value="1"/>
</dbReference>
<dbReference type="PANTHER" id="PTHR22912:SF151">
    <property type="entry name" value="DIHYDROLIPOYL DEHYDROGENASE, MITOCHONDRIAL"/>
    <property type="match status" value="1"/>
</dbReference>
<dbReference type="InterPro" id="IPR023753">
    <property type="entry name" value="FAD/NAD-binding_dom"/>
</dbReference>
<reference evidence="14 15" key="1">
    <citation type="submission" date="2020-08" db="EMBL/GenBank/DDBJ databases">
        <authorList>
            <person name="Hejnol A."/>
        </authorList>
    </citation>
    <scope>NUCLEOTIDE SEQUENCE [LARGE SCALE GENOMIC DNA]</scope>
</reference>
<dbReference type="PANTHER" id="PTHR22912">
    <property type="entry name" value="DISULFIDE OXIDOREDUCTASE"/>
    <property type="match status" value="1"/>
</dbReference>
<dbReference type="GO" id="GO:0050660">
    <property type="term" value="F:flavin adenine dinucleotide binding"/>
    <property type="evidence" value="ECO:0007669"/>
    <property type="project" value="InterPro"/>
</dbReference>
<feature type="compositionally biased region" description="Basic residues" evidence="11">
    <location>
        <begin position="1"/>
        <end position="11"/>
    </location>
</feature>
<evidence type="ECO:0000256" key="1">
    <source>
        <dbReference type="ARBA" id="ARBA00007532"/>
    </source>
</evidence>
<dbReference type="InterPro" id="IPR000219">
    <property type="entry name" value="DH_dom"/>
</dbReference>
<gene>
    <name evidence="14" type="ORF">DGYR_LOCUS4086</name>
</gene>
<dbReference type="Gene3D" id="1.20.140.150">
    <property type="match status" value="1"/>
</dbReference>
<sequence>MTLSNKRRKRQKPDDDSLSLHSVDMNLNKDSKKKKRLSLQRSINSISNLFSSPKSKVSNALNRSISLKSLVSPAKSDKNTSQYKLPPKTPTKRRQSVFWVDTVKEEARSKYTSNEIERQEAIYEVYKTEEELVEDLKMVIKTYRDSMKQLGLLTNEECHRIFGDIDEFVPVHENLVTLLKTCMLPDGSFSSVGVILKNWARSIRCYVSYCSNEVYAHSLLDEKRSDPAVLDFLQRCQESPFSRKLDLWSFLDVPRSRVVKYPLLFKAIQKATPLDHKDTANINEALSICEDVISEIDRETGIKKCEFTRDKLDYLEEGQKECGIEESKAILCDGVLKNSRGTKLTAFLFEKVLVLTRPATRNGTLRYQVYRQPIPCDQLCIEDIPDGQVKAAKNVFRVSFRESSSGQGYSLQALDEHDKRQWLQCLRRVLPARGEPDGAESAKCGEDDSFPDPTLSLSFESECSFSSDVCSLSGFIAFVSTNWAGPKNQGENKDEFISIGLWKTCSLERSGAIIKCHGPRFFVWSPWFKASQAMITLSFIALVLAFGVHSARSCVTRIQKYQWVIKLFILLCFIQDENDLVVIGSGPGGYVAAIKAAQLGMKTACVEKSSTLGGTCLNVGCIPSKSLLNNSHYYHMAAHDDLKNRGIEFENLKLNLEKLMGQKDSSVKSLTGGIAQLFKKNKVERLEGHGTITSANEVSVKKEDGTTQVLKTKNILIATGSEVTPFPGIDIDEERIVSSTGALSLKSVPEKMIVIGAGVIGVELGSVWSRLGAEVTLVEFMGNIGGVGIDLEVAKTLQRSLTKQGLKFKLASKVLSAEKSDKIHVNVETLKDGKQQTLDCDTLLVCVGRRPYTTNLGLENVGINKDERGRIPVNNKFQTSAENIYAIGDCIEGPMLAHKAEDEGIICVEGMCGGAVHIDYNCVPSVIYTHPEVGWVGKSEEQLKQENIPYKVGKFPLAANSRAKTNNDTDGLIKVLGHKESDRILGVHIVASVAGELINEAVLAMEYGASCEDVARVCHAHPTVSEALREANLAAYFGKPINF</sequence>
<keyword evidence="3 10" id="KW-0285">Flavoprotein</keyword>
<dbReference type="EC" id="1.8.1.4" evidence="2 10"/>
<dbReference type="Pfam" id="PF07992">
    <property type="entry name" value="Pyr_redox_2"/>
    <property type="match status" value="1"/>
</dbReference>
<dbReference type="PROSITE" id="PS50010">
    <property type="entry name" value="DH_2"/>
    <property type="match status" value="1"/>
</dbReference>
<evidence type="ECO:0000313" key="15">
    <source>
        <dbReference type="Proteomes" id="UP000549394"/>
    </source>
</evidence>
<dbReference type="Pfam" id="PF22697">
    <property type="entry name" value="SOS1_NGEF_PH"/>
    <property type="match status" value="1"/>
</dbReference>
<dbReference type="PRINTS" id="PR00368">
    <property type="entry name" value="FADPNR"/>
</dbReference>
<dbReference type="InterPro" id="IPR006258">
    <property type="entry name" value="Lipoamide_DH"/>
</dbReference>
<feature type="domain" description="DH" evidence="13">
    <location>
        <begin position="117"/>
        <end position="299"/>
    </location>
</feature>
<proteinExistence type="inferred from homology"/>
<dbReference type="SUPFAM" id="SSF55424">
    <property type="entry name" value="FAD/NAD-linked reductases, dimerisation (C-terminal) domain"/>
    <property type="match status" value="1"/>
</dbReference>
<evidence type="ECO:0000259" key="13">
    <source>
        <dbReference type="PROSITE" id="PS50010"/>
    </source>
</evidence>
<accession>A0A7I8VJ92</accession>
<dbReference type="OrthoDB" id="361797at2759"/>
<keyword evidence="6 10" id="KW-0520">NAD</keyword>
<dbReference type="AlphaFoldDB" id="A0A7I8VJ92"/>
<evidence type="ECO:0000256" key="3">
    <source>
        <dbReference type="ARBA" id="ARBA00022630"/>
    </source>
</evidence>
<dbReference type="SUPFAM" id="SSF48065">
    <property type="entry name" value="DBL homology domain (DH-domain)"/>
    <property type="match status" value="1"/>
</dbReference>
<comment type="caution">
    <text evidence="14">The sequence shown here is derived from an EMBL/GenBank/DDBJ whole genome shotgun (WGS) entry which is preliminary data.</text>
</comment>
<comment type="miscellaneous">
    <text evidence="10">The active site is a redox-active disulfide bond.</text>
</comment>
<dbReference type="InterPro" id="IPR001849">
    <property type="entry name" value="PH_domain"/>
</dbReference>
<evidence type="ECO:0000256" key="7">
    <source>
        <dbReference type="ARBA" id="ARBA00023157"/>
    </source>
</evidence>
<evidence type="ECO:0000313" key="14">
    <source>
        <dbReference type="EMBL" id="CAD5115335.1"/>
    </source>
</evidence>
<dbReference type="GO" id="GO:0045252">
    <property type="term" value="C:oxoglutarate dehydrogenase complex"/>
    <property type="evidence" value="ECO:0007669"/>
    <property type="project" value="TreeGrafter"/>
</dbReference>
<protein>
    <recommendedName>
        <fullName evidence="2 10">Dihydrolipoyl dehydrogenase</fullName>
        <ecNumber evidence="2 10">1.8.1.4</ecNumber>
    </recommendedName>
</protein>
<dbReference type="GO" id="GO:0005739">
    <property type="term" value="C:mitochondrion"/>
    <property type="evidence" value="ECO:0007669"/>
    <property type="project" value="TreeGrafter"/>
</dbReference>
<dbReference type="Gene3D" id="3.50.50.60">
    <property type="entry name" value="FAD/NAD(P)-binding domain"/>
    <property type="match status" value="2"/>
</dbReference>
<comment type="cofactor">
    <cofactor evidence="10">
        <name>FAD</name>
        <dbReference type="ChEBI" id="CHEBI:57692"/>
    </cofactor>
    <text evidence="10">Binds 1 FAD per subunit.</text>
</comment>
<dbReference type="PROSITE" id="PS50003">
    <property type="entry name" value="PH_DOMAIN"/>
    <property type="match status" value="1"/>
</dbReference>
<feature type="domain" description="PH" evidence="12">
    <location>
        <begin position="329"/>
        <end position="431"/>
    </location>
</feature>
<keyword evidence="4 10" id="KW-0274">FAD</keyword>
<dbReference type="SUPFAM" id="SSF51905">
    <property type="entry name" value="FAD/NAD(P)-binding domain"/>
    <property type="match status" value="1"/>
</dbReference>
<dbReference type="GO" id="GO:0006103">
    <property type="term" value="P:2-oxoglutarate metabolic process"/>
    <property type="evidence" value="ECO:0007669"/>
    <property type="project" value="TreeGrafter"/>
</dbReference>
<keyword evidence="8 10" id="KW-0676">Redox-active center</keyword>
<dbReference type="PRINTS" id="PR00411">
    <property type="entry name" value="PNDRDTASEI"/>
</dbReference>
<comment type="similarity">
    <text evidence="1 10">Belongs to the class-I pyridine nucleotide-disulfide oxidoreductase family.</text>
</comment>
<evidence type="ECO:0000256" key="2">
    <source>
        <dbReference type="ARBA" id="ARBA00012608"/>
    </source>
</evidence>
<dbReference type="Pfam" id="PF00621">
    <property type="entry name" value="RhoGEF"/>
    <property type="match status" value="1"/>
</dbReference>
<dbReference type="Pfam" id="PF02852">
    <property type="entry name" value="Pyr_redox_dim"/>
    <property type="match status" value="1"/>
</dbReference>
<keyword evidence="15" id="KW-1185">Reference proteome</keyword>
<keyword evidence="7" id="KW-1015">Disulfide bond</keyword>
<dbReference type="Proteomes" id="UP000549394">
    <property type="component" value="Unassembled WGS sequence"/>
</dbReference>
<dbReference type="GO" id="GO:0005085">
    <property type="term" value="F:guanyl-nucleotide exchange factor activity"/>
    <property type="evidence" value="ECO:0007669"/>
    <property type="project" value="InterPro"/>
</dbReference>
<evidence type="ECO:0000256" key="11">
    <source>
        <dbReference type="SAM" id="MobiDB-lite"/>
    </source>
</evidence>
<dbReference type="InterPro" id="IPR036188">
    <property type="entry name" value="FAD/NAD-bd_sf"/>
</dbReference>
<evidence type="ECO:0000256" key="5">
    <source>
        <dbReference type="ARBA" id="ARBA00023002"/>
    </source>
</evidence>
<dbReference type="InterPro" id="IPR016156">
    <property type="entry name" value="FAD/NAD-linked_Rdtase_dimer_sf"/>
</dbReference>
<dbReference type="InterPro" id="IPR055251">
    <property type="entry name" value="SOS1_NGEF_PH"/>
</dbReference>
<name>A0A7I8VJ92_9ANNE</name>
<dbReference type="SMART" id="SM00325">
    <property type="entry name" value="RhoGEF"/>
    <property type="match status" value="1"/>
</dbReference>
<dbReference type="PROSITE" id="PS00076">
    <property type="entry name" value="PYRIDINE_REDOX_1"/>
    <property type="match status" value="1"/>
</dbReference>
<feature type="region of interest" description="Disordered" evidence="11">
    <location>
        <begin position="1"/>
        <end position="38"/>
    </location>
</feature>
<keyword evidence="5 10" id="KW-0560">Oxidoreductase</keyword>
<dbReference type="GO" id="GO:0004148">
    <property type="term" value="F:dihydrolipoyl dehydrogenase (NADH) activity"/>
    <property type="evidence" value="ECO:0007669"/>
    <property type="project" value="UniProtKB-EC"/>
</dbReference>
<dbReference type="SUPFAM" id="SSF50729">
    <property type="entry name" value="PH domain-like"/>
    <property type="match status" value="1"/>
</dbReference>
<dbReference type="InterPro" id="IPR035899">
    <property type="entry name" value="DBL_dom_sf"/>
</dbReference>
<dbReference type="FunFam" id="3.50.50.60:FF:000001">
    <property type="entry name" value="Dihydrolipoyl dehydrogenase, mitochondrial"/>
    <property type="match status" value="1"/>
</dbReference>
<evidence type="ECO:0000256" key="10">
    <source>
        <dbReference type="RuleBase" id="RU003692"/>
    </source>
</evidence>
<dbReference type="SMART" id="SM00233">
    <property type="entry name" value="PH"/>
    <property type="match status" value="1"/>
</dbReference>
<evidence type="ECO:0000256" key="8">
    <source>
        <dbReference type="ARBA" id="ARBA00023284"/>
    </source>
</evidence>
<dbReference type="NCBIfam" id="TIGR01350">
    <property type="entry name" value="lipoamide_DH"/>
    <property type="match status" value="1"/>
</dbReference>
<comment type="catalytic activity">
    <reaction evidence="9 10">
        <text>N(6)-[(R)-dihydrolipoyl]-L-lysyl-[protein] + NAD(+) = N(6)-[(R)-lipoyl]-L-lysyl-[protein] + NADH + H(+)</text>
        <dbReference type="Rhea" id="RHEA:15045"/>
        <dbReference type="Rhea" id="RHEA-COMP:10474"/>
        <dbReference type="Rhea" id="RHEA-COMP:10475"/>
        <dbReference type="ChEBI" id="CHEBI:15378"/>
        <dbReference type="ChEBI" id="CHEBI:57540"/>
        <dbReference type="ChEBI" id="CHEBI:57945"/>
        <dbReference type="ChEBI" id="CHEBI:83099"/>
        <dbReference type="ChEBI" id="CHEBI:83100"/>
        <dbReference type="EC" id="1.8.1.4"/>
    </reaction>
</comment>
<dbReference type="EMBL" id="CAJFCJ010000006">
    <property type="protein sequence ID" value="CAD5115335.1"/>
    <property type="molecule type" value="Genomic_DNA"/>
</dbReference>
<dbReference type="InterPro" id="IPR012999">
    <property type="entry name" value="Pyr_OxRdtase_I_AS"/>
</dbReference>
<dbReference type="InterPro" id="IPR004099">
    <property type="entry name" value="Pyr_nucl-diS_OxRdtase_dimer"/>
</dbReference>
<dbReference type="InterPro" id="IPR050151">
    <property type="entry name" value="Class-I_Pyr_Nuc-Dis_Oxidored"/>
</dbReference>